<gene>
    <name evidence="2" type="ORF">JG688_00000312</name>
</gene>
<feature type="compositionally biased region" description="Polar residues" evidence="1">
    <location>
        <begin position="132"/>
        <end position="143"/>
    </location>
</feature>
<feature type="region of interest" description="Disordered" evidence="1">
    <location>
        <begin position="853"/>
        <end position="903"/>
    </location>
</feature>
<evidence type="ECO:0000313" key="2">
    <source>
        <dbReference type="EMBL" id="KAG6977471.1"/>
    </source>
</evidence>
<evidence type="ECO:0000256" key="1">
    <source>
        <dbReference type="SAM" id="MobiDB-lite"/>
    </source>
</evidence>
<dbReference type="EMBL" id="JAENGY010000005">
    <property type="protein sequence ID" value="KAG6977471.1"/>
    <property type="molecule type" value="Genomic_DNA"/>
</dbReference>
<feature type="compositionally biased region" description="Polar residues" evidence="1">
    <location>
        <begin position="853"/>
        <end position="864"/>
    </location>
</feature>
<name>A0A8J5J8B1_9STRA</name>
<reference evidence="2" key="1">
    <citation type="submission" date="2021-01" db="EMBL/GenBank/DDBJ databases">
        <title>Phytophthora aleatoria, a newly-described species from Pinus radiata is distinct from Phytophthora cactorum isolates based on comparative genomics.</title>
        <authorList>
            <person name="Mcdougal R."/>
            <person name="Panda P."/>
            <person name="Williams N."/>
            <person name="Studholme D.J."/>
        </authorList>
    </citation>
    <scope>NUCLEOTIDE SEQUENCE</scope>
    <source>
        <strain evidence="2">NZFS 4037</strain>
    </source>
</reference>
<dbReference type="Proteomes" id="UP000709295">
    <property type="component" value="Unassembled WGS sequence"/>
</dbReference>
<keyword evidence="3" id="KW-1185">Reference proteome</keyword>
<proteinExistence type="predicted"/>
<dbReference type="AlphaFoldDB" id="A0A8J5J8B1"/>
<feature type="region of interest" description="Disordered" evidence="1">
    <location>
        <begin position="129"/>
        <end position="149"/>
    </location>
</feature>
<evidence type="ECO:0000313" key="3">
    <source>
        <dbReference type="Proteomes" id="UP000709295"/>
    </source>
</evidence>
<organism evidence="2 3">
    <name type="scientific">Phytophthora aleatoria</name>
    <dbReference type="NCBI Taxonomy" id="2496075"/>
    <lineage>
        <taxon>Eukaryota</taxon>
        <taxon>Sar</taxon>
        <taxon>Stramenopiles</taxon>
        <taxon>Oomycota</taxon>
        <taxon>Peronosporomycetes</taxon>
        <taxon>Peronosporales</taxon>
        <taxon>Peronosporaceae</taxon>
        <taxon>Phytophthora</taxon>
    </lineage>
</organism>
<accession>A0A8J5J8B1</accession>
<evidence type="ECO:0008006" key="4">
    <source>
        <dbReference type="Google" id="ProtNLM"/>
    </source>
</evidence>
<comment type="caution">
    <text evidence="2">The sequence shown here is derived from an EMBL/GenBank/DDBJ whole genome shotgun (WGS) entry which is preliminary data.</text>
</comment>
<feature type="non-terminal residue" evidence="2">
    <location>
        <position position="1"/>
    </location>
</feature>
<protein>
    <recommendedName>
        <fullName evidence="4">Sfi1 spindle body domain-containing protein</fullName>
    </recommendedName>
</protein>
<sequence length="989" mass="118543">GRLVPLAIKYSQGRQLQLWNGYIVQDAVNLFSQSSTSSCPMATAIDHGDGGLVELAMPPSAQLELAAQHDRYRQLLRSFLAWKRRAQTQCERRKRVAAACRVGAVFCQRLFWTKWRAFVAERRQLRREERTGNVQADAENQSQQEEKLDNGECIDLHNEETSAATSSSDEDIDQNKSKAKFLLGRRQHYKRWRLSIKKNEENSEARRVRSLHAIRRWQRFARMKKDRDALQQQAYFFLYYWLLKRSLNQLGRYALVKKRERTLIVKIVKANRQCLLVKTMQQWRLRLLSHQTFSLWRVYVRRRRHQALLYRPIADTLTRKTHRRLLQFTFGIWEKKHARNQAQHALVRILDRHLYRKVCERVWKTWKTKVHQLTQVESFQRHYQERTLRRIWNAWSSRTREKELREQQRRRAVRHYYLSLLRKGFHELRAWHTERQRALDRVDTMQDAADFRMTALAFSRWDHFTSERKLQAHNSERALRHYESRLLKHVWSKGFQCFYSRALAKKKMTRVAQEHIYDRTVRHSFCMWRNLWQAERNRDQDLIKMLHGFLGGKERVKKAKILENWSEFARAKAARRVVNAQVRGQAQRRTLQKYLSQWITYVSVLRWKQITQARAEQHYKSIIWRKCFERWRQNVALRQRYRKKTRMALLKRMKQHRIHEALEFRHEQFVREGLRHWMTAALYLQEQREQQVARTQASNTTHVWHRVAAIARHWRYLAIRHRALKEKGQVLEMSRGAPRRVQGGMYWQSEYQQIGCTQHPKTSVSQWNENTFKQANMVSDNTGRSNWTKEKSPLSEFVLLPRNRPQPRRPVEVLLFSRAETENLPRPNENTNMHEALRCGFDFPVEPFAPFTSPSKNKVKSASSPRKVPSSAIATVRERKTRQSSSPPTPATPPREDDGDVVLPNTTARQLDILERRLLALNQRKREWKISQEQLEVLREKAESKPRLMPNVRAMEEQHAIQTKRWLHTKERIRSLASEIQQLRRVLQT</sequence>